<proteinExistence type="inferred from homology"/>
<dbReference type="InterPro" id="IPR010580">
    <property type="entry name" value="ER_stress-assoc"/>
</dbReference>
<dbReference type="EMBL" id="KL198051">
    <property type="protein sequence ID" value="KDQ12240.1"/>
    <property type="molecule type" value="Genomic_DNA"/>
</dbReference>
<evidence type="ECO:0000313" key="7">
    <source>
        <dbReference type="EMBL" id="KDQ12240.1"/>
    </source>
</evidence>
<dbReference type="AlphaFoldDB" id="A0A067MC26"/>
<keyword evidence="3 6" id="KW-0256">Endoplasmic reticulum</keyword>
<evidence type="ECO:0000256" key="2">
    <source>
        <dbReference type="ARBA" id="ARBA00022692"/>
    </source>
</evidence>
<evidence type="ECO:0000256" key="6">
    <source>
        <dbReference type="RuleBase" id="RU364120"/>
    </source>
</evidence>
<comment type="function">
    <text evidence="6">Interacts with target proteins during translocation into the lumen of the endoplasmic reticulum. Protects unfolded target proteins against degradation and facilitate correct glycosylation.</text>
</comment>
<comment type="similarity">
    <text evidence="1 6">Belongs to the RAMP4 family.</text>
</comment>
<name>A0A067MC26_BOTB1</name>
<keyword evidence="4 6" id="KW-1133">Transmembrane helix</keyword>
<evidence type="ECO:0000256" key="1">
    <source>
        <dbReference type="ARBA" id="ARBA00005500"/>
    </source>
</evidence>
<dbReference type="HOGENOM" id="CLU_182424_2_0_1"/>
<evidence type="ECO:0000256" key="3">
    <source>
        <dbReference type="ARBA" id="ARBA00022824"/>
    </source>
</evidence>
<comment type="subcellular location">
    <subcellularLocation>
        <location evidence="6">Membrane</location>
        <topology evidence="6">Single-pass membrane protein</topology>
    </subcellularLocation>
    <subcellularLocation>
        <location evidence="6">Endoplasmic reticulum membrane</location>
        <topology evidence="6">Single-pass membrane protein</topology>
    </subcellularLocation>
</comment>
<dbReference type="InParanoid" id="A0A067MC26"/>
<dbReference type="GO" id="GO:0005789">
    <property type="term" value="C:endoplasmic reticulum membrane"/>
    <property type="evidence" value="ECO:0007669"/>
    <property type="project" value="UniProtKB-SubCell"/>
</dbReference>
<feature type="transmembrane region" description="Helical" evidence="6">
    <location>
        <begin position="41"/>
        <end position="62"/>
    </location>
</feature>
<sequence>MSQQPTQADIRRKNAAFANAVKAGKTAVKPNPRDAQKKSPVGLWALGAIVFVVCGSVIFELIKLIFL</sequence>
<evidence type="ECO:0000313" key="8">
    <source>
        <dbReference type="Proteomes" id="UP000027195"/>
    </source>
</evidence>
<dbReference type="Pfam" id="PF06624">
    <property type="entry name" value="RAMP4"/>
    <property type="match status" value="1"/>
</dbReference>
<dbReference type="OrthoDB" id="16679at2759"/>
<reference evidence="8" key="1">
    <citation type="journal article" date="2014" name="Proc. Natl. Acad. Sci. U.S.A.">
        <title>Extensive sampling of basidiomycete genomes demonstrates inadequacy of the white-rot/brown-rot paradigm for wood decay fungi.</title>
        <authorList>
            <person name="Riley R."/>
            <person name="Salamov A.A."/>
            <person name="Brown D.W."/>
            <person name="Nagy L.G."/>
            <person name="Floudas D."/>
            <person name="Held B.W."/>
            <person name="Levasseur A."/>
            <person name="Lombard V."/>
            <person name="Morin E."/>
            <person name="Otillar R."/>
            <person name="Lindquist E.A."/>
            <person name="Sun H."/>
            <person name="LaButti K.M."/>
            <person name="Schmutz J."/>
            <person name="Jabbour D."/>
            <person name="Luo H."/>
            <person name="Baker S.E."/>
            <person name="Pisabarro A.G."/>
            <person name="Walton J.D."/>
            <person name="Blanchette R.A."/>
            <person name="Henrissat B."/>
            <person name="Martin F."/>
            <person name="Cullen D."/>
            <person name="Hibbett D.S."/>
            <person name="Grigoriev I.V."/>
        </authorList>
    </citation>
    <scope>NUCLEOTIDE SEQUENCE [LARGE SCALE GENOMIC DNA]</scope>
    <source>
        <strain evidence="8">FD-172 SS1</strain>
    </source>
</reference>
<accession>A0A067MC26</accession>
<organism evidence="7 8">
    <name type="scientific">Botryobasidium botryosum (strain FD-172 SS1)</name>
    <dbReference type="NCBI Taxonomy" id="930990"/>
    <lineage>
        <taxon>Eukaryota</taxon>
        <taxon>Fungi</taxon>
        <taxon>Dikarya</taxon>
        <taxon>Basidiomycota</taxon>
        <taxon>Agaricomycotina</taxon>
        <taxon>Agaricomycetes</taxon>
        <taxon>Cantharellales</taxon>
        <taxon>Botryobasidiaceae</taxon>
        <taxon>Botryobasidium</taxon>
    </lineage>
</organism>
<keyword evidence="5 6" id="KW-0472">Membrane</keyword>
<protein>
    <recommendedName>
        <fullName evidence="6">Stress-associated endoplasmic reticulum protein</fullName>
    </recommendedName>
</protein>
<evidence type="ECO:0000256" key="4">
    <source>
        <dbReference type="ARBA" id="ARBA00022989"/>
    </source>
</evidence>
<dbReference type="Proteomes" id="UP000027195">
    <property type="component" value="Unassembled WGS sequence"/>
</dbReference>
<evidence type="ECO:0000256" key="5">
    <source>
        <dbReference type="ARBA" id="ARBA00023136"/>
    </source>
</evidence>
<keyword evidence="2 6" id="KW-0812">Transmembrane</keyword>
<gene>
    <name evidence="7" type="ORF">BOTBODRAFT_176490</name>
</gene>
<keyword evidence="8" id="KW-1185">Reference proteome</keyword>